<organism evidence="1 2">
    <name type="scientific">Oceanidesulfovibrio indonesiensis</name>
    <dbReference type="NCBI Taxonomy" id="54767"/>
    <lineage>
        <taxon>Bacteria</taxon>
        <taxon>Pseudomonadati</taxon>
        <taxon>Thermodesulfobacteriota</taxon>
        <taxon>Desulfovibrionia</taxon>
        <taxon>Desulfovibrionales</taxon>
        <taxon>Desulfovibrionaceae</taxon>
        <taxon>Oceanidesulfovibrio</taxon>
    </lineage>
</organism>
<reference evidence="1 2" key="1">
    <citation type="submission" date="2018-06" db="EMBL/GenBank/DDBJ databases">
        <title>Complete genome of Desulfovibrio indonesiensis P37SLT.</title>
        <authorList>
            <person name="Crispim J.S."/>
            <person name="Vidigal P.M.P."/>
            <person name="Silva L.C.F."/>
            <person name="Laguardia C.N."/>
            <person name="Araujo L.C."/>
            <person name="Dias R.S."/>
            <person name="Sousa M.P."/>
            <person name="Paula S.O."/>
            <person name="Silva C."/>
        </authorList>
    </citation>
    <scope>NUCLEOTIDE SEQUENCE [LARGE SCALE GENOMIC DNA]</scope>
    <source>
        <strain evidence="1 2">P37SLT</strain>
    </source>
</reference>
<dbReference type="AlphaFoldDB" id="A0A7M3MD57"/>
<sequence length="73" mass="8457">MIVRYEPDGDEKVIPKPNTVQQLLNRLDERAGAVLVIREPSRPLDEDKRRLLTPDLHLRSDDIITLRRVTSRG</sequence>
<evidence type="ECO:0008006" key="3">
    <source>
        <dbReference type="Google" id="ProtNLM"/>
    </source>
</evidence>
<dbReference type="OrthoDB" id="5460212at2"/>
<protein>
    <recommendedName>
        <fullName evidence="3">Multi-ubiquitin domain-containing protein</fullName>
    </recommendedName>
</protein>
<name>A0A7M3MD57_9BACT</name>
<dbReference type="EMBL" id="QMIE01000011">
    <property type="protein sequence ID" value="TVM16454.1"/>
    <property type="molecule type" value="Genomic_DNA"/>
</dbReference>
<dbReference type="Proteomes" id="UP000448292">
    <property type="component" value="Unassembled WGS sequence"/>
</dbReference>
<evidence type="ECO:0000313" key="1">
    <source>
        <dbReference type="EMBL" id="TVM16454.1"/>
    </source>
</evidence>
<proteinExistence type="predicted"/>
<accession>A0A7M3MD57</accession>
<evidence type="ECO:0000313" key="2">
    <source>
        <dbReference type="Proteomes" id="UP000448292"/>
    </source>
</evidence>
<comment type="caution">
    <text evidence="1">The sequence shown here is derived from an EMBL/GenBank/DDBJ whole genome shotgun (WGS) entry which is preliminary data.</text>
</comment>
<keyword evidence="2" id="KW-1185">Reference proteome</keyword>
<gene>
    <name evidence="1" type="ORF">DPQ33_12090</name>
</gene>